<dbReference type="RefSeq" id="WP_137335907.1">
    <property type="nucleotide sequence ID" value="NZ_CP040078.1"/>
</dbReference>
<name>A0A4P8IXN1_9BURK</name>
<evidence type="ECO:0000313" key="1">
    <source>
        <dbReference type="EMBL" id="QCP53137.1"/>
    </source>
</evidence>
<proteinExistence type="predicted"/>
<dbReference type="OrthoDB" id="9792678at2"/>
<keyword evidence="2" id="KW-1185">Reference proteome</keyword>
<dbReference type="KEGG" id="tvl:FAZ95_29095"/>
<dbReference type="AlphaFoldDB" id="A0A4P8IXN1"/>
<dbReference type="GO" id="GO:0003824">
    <property type="term" value="F:catalytic activity"/>
    <property type="evidence" value="ECO:0007669"/>
    <property type="project" value="InterPro"/>
</dbReference>
<dbReference type="InterPro" id="IPR036663">
    <property type="entry name" value="Fumarylacetoacetase_C_sf"/>
</dbReference>
<accession>A0A4P8IXN1</accession>
<dbReference type="EMBL" id="CP040078">
    <property type="protein sequence ID" value="QCP53137.1"/>
    <property type="molecule type" value="Genomic_DNA"/>
</dbReference>
<organism evidence="1 2">
    <name type="scientific">Trinickia violacea</name>
    <dbReference type="NCBI Taxonomy" id="2571746"/>
    <lineage>
        <taxon>Bacteria</taxon>
        <taxon>Pseudomonadati</taxon>
        <taxon>Pseudomonadota</taxon>
        <taxon>Betaproteobacteria</taxon>
        <taxon>Burkholderiales</taxon>
        <taxon>Burkholderiaceae</taxon>
        <taxon>Trinickia</taxon>
    </lineage>
</organism>
<reference evidence="1 2" key="1">
    <citation type="submission" date="2019-05" db="EMBL/GenBank/DDBJ databases">
        <title>Burkholderia sp. DHOD12, isolated from subtropical forest soil.</title>
        <authorList>
            <person name="Gao Z.-H."/>
            <person name="Qiu L.-H."/>
        </authorList>
    </citation>
    <scope>NUCLEOTIDE SEQUENCE [LARGE SCALE GENOMIC DNA]</scope>
    <source>
        <strain evidence="1 2">DHOD12</strain>
    </source>
</reference>
<evidence type="ECO:0000313" key="2">
    <source>
        <dbReference type="Proteomes" id="UP000298656"/>
    </source>
</evidence>
<dbReference type="InterPro" id="IPR021269">
    <property type="entry name" value="DUF2848"/>
</dbReference>
<dbReference type="SUPFAM" id="SSF56529">
    <property type="entry name" value="FAH"/>
    <property type="match status" value="1"/>
</dbReference>
<dbReference type="Pfam" id="PF11010">
    <property type="entry name" value="DUF2848"/>
    <property type="match status" value="1"/>
</dbReference>
<sequence>MKKVTCEVEGGVSREAMEVTANRLVIAGWAGRDSAEVEHHIRELEAIGVRRPSTVPCFYEVAPSLLTTSERIEVIGEHSSGEVEVVLVQSEAEGLLVGIGSDHTDRKVEGYDVAVSKQMCAKPIGRTLWRFAEVAVHWDALIARSWRVDSNGARTLYQEGTLARLMHPDALIRRAFGATSMLADTVLFCGTQPVLGALTFARGYELELHDPVLGRSLRHRYSVDALAHTE</sequence>
<dbReference type="Proteomes" id="UP000298656">
    <property type="component" value="Chromosome 2"/>
</dbReference>
<gene>
    <name evidence="1" type="ORF">FAZ95_29095</name>
</gene>
<protein>
    <submittedName>
        <fullName evidence="1">DUF2848 domain-containing protein</fullName>
    </submittedName>
</protein>